<dbReference type="OrthoDB" id="1440507at2"/>
<evidence type="ECO:0000313" key="3">
    <source>
        <dbReference type="Proteomes" id="UP000321367"/>
    </source>
</evidence>
<sequence>MGKKITVAKAKKLQKKWWDTRSMVTTNGKEHEDTCQFYFTVEELQTYLAEVKTKSLQQGVETPGINIWFGAYDETADKPSLATVFLAPTKRVKSDDPEMEFEDVANDEIEPINETQGKWPPTIY</sequence>
<protein>
    <submittedName>
        <fullName evidence="2">Uncharacterized protein</fullName>
    </submittedName>
</protein>
<evidence type="ECO:0000256" key="1">
    <source>
        <dbReference type="SAM" id="MobiDB-lite"/>
    </source>
</evidence>
<proteinExistence type="predicted"/>
<reference evidence="2 3" key="1">
    <citation type="submission" date="2019-08" db="EMBL/GenBank/DDBJ databases">
        <title>Genome sequence of Gillisia hiemivivida IC154 (type strain).</title>
        <authorList>
            <person name="Bowman J.P."/>
        </authorList>
    </citation>
    <scope>NUCLEOTIDE SEQUENCE [LARGE SCALE GENOMIC DNA]</scope>
    <source>
        <strain evidence="2 3">IC154</strain>
    </source>
</reference>
<dbReference type="RefSeq" id="WP_146930799.1">
    <property type="nucleotide sequence ID" value="NZ_CBCSHZ010000004.1"/>
</dbReference>
<organism evidence="2 3">
    <name type="scientific">Gillisia hiemivivida</name>
    <dbReference type="NCBI Taxonomy" id="291190"/>
    <lineage>
        <taxon>Bacteria</taxon>
        <taxon>Pseudomonadati</taxon>
        <taxon>Bacteroidota</taxon>
        <taxon>Flavobacteriia</taxon>
        <taxon>Flavobacteriales</taxon>
        <taxon>Flavobacteriaceae</taxon>
        <taxon>Gillisia</taxon>
    </lineage>
</organism>
<dbReference type="Proteomes" id="UP000321367">
    <property type="component" value="Unassembled WGS sequence"/>
</dbReference>
<name>A0A5C6ZWW8_9FLAO</name>
<evidence type="ECO:0000313" key="2">
    <source>
        <dbReference type="EMBL" id="TXD94513.1"/>
    </source>
</evidence>
<feature type="region of interest" description="Disordered" evidence="1">
    <location>
        <begin position="96"/>
        <end position="124"/>
    </location>
</feature>
<accession>A0A5C6ZWW8</accession>
<feature type="compositionally biased region" description="Acidic residues" evidence="1">
    <location>
        <begin position="97"/>
        <end position="111"/>
    </location>
</feature>
<comment type="caution">
    <text evidence="2">The sequence shown here is derived from an EMBL/GenBank/DDBJ whole genome shotgun (WGS) entry which is preliminary data.</text>
</comment>
<dbReference type="AlphaFoldDB" id="A0A5C6ZWW8"/>
<gene>
    <name evidence="2" type="ORF">ES724_05745</name>
</gene>
<keyword evidence="3" id="KW-1185">Reference proteome</keyword>
<dbReference type="EMBL" id="VORY01000004">
    <property type="protein sequence ID" value="TXD94513.1"/>
    <property type="molecule type" value="Genomic_DNA"/>
</dbReference>